<dbReference type="EMBL" id="QXFV01005058">
    <property type="protein sequence ID" value="KAE8966525.1"/>
    <property type="molecule type" value="Genomic_DNA"/>
</dbReference>
<feature type="compositionally biased region" description="Basic and acidic residues" evidence="1">
    <location>
        <begin position="324"/>
        <end position="342"/>
    </location>
</feature>
<name>A0A6A3HC25_9STRA</name>
<accession>A0A6A3HC25</accession>
<proteinExistence type="predicted"/>
<dbReference type="PANTHER" id="PTHR33223">
    <property type="entry name" value="CCHC-TYPE DOMAIN-CONTAINING PROTEIN"/>
    <property type="match status" value="1"/>
</dbReference>
<protein>
    <recommendedName>
        <fullName evidence="2">Retrotransposon gag domain-containing protein</fullName>
    </recommendedName>
</protein>
<feature type="domain" description="Retrotransposon gag" evidence="2">
    <location>
        <begin position="167"/>
        <end position="239"/>
    </location>
</feature>
<dbReference type="Proteomes" id="UP000429607">
    <property type="component" value="Unassembled WGS sequence"/>
</dbReference>
<evidence type="ECO:0000313" key="3">
    <source>
        <dbReference type="EMBL" id="KAE8966525.1"/>
    </source>
</evidence>
<gene>
    <name evidence="3" type="ORF">PR001_g28379</name>
</gene>
<dbReference type="PANTHER" id="PTHR33223:SF6">
    <property type="entry name" value="CCHC-TYPE DOMAIN-CONTAINING PROTEIN"/>
    <property type="match status" value="1"/>
</dbReference>
<organism evidence="3 4">
    <name type="scientific">Phytophthora rubi</name>
    <dbReference type="NCBI Taxonomy" id="129364"/>
    <lineage>
        <taxon>Eukaryota</taxon>
        <taxon>Sar</taxon>
        <taxon>Stramenopiles</taxon>
        <taxon>Oomycota</taxon>
        <taxon>Peronosporomycetes</taxon>
        <taxon>Peronosporales</taxon>
        <taxon>Peronosporaceae</taxon>
        <taxon>Phytophthora</taxon>
    </lineage>
</organism>
<reference evidence="3 4" key="1">
    <citation type="submission" date="2018-09" db="EMBL/GenBank/DDBJ databases">
        <title>Genomic investigation of the strawberry pathogen Phytophthora fragariae indicates pathogenicity is determined by transcriptional variation in three key races.</title>
        <authorList>
            <person name="Adams T.M."/>
            <person name="Armitage A.D."/>
            <person name="Sobczyk M.K."/>
            <person name="Bates H.J."/>
            <person name="Dunwell J.M."/>
            <person name="Nellist C.F."/>
            <person name="Harrison R.J."/>
        </authorList>
    </citation>
    <scope>NUCLEOTIDE SEQUENCE [LARGE SCALE GENOMIC DNA]</scope>
    <source>
        <strain evidence="3 4">SCRP249</strain>
    </source>
</reference>
<evidence type="ECO:0000256" key="1">
    <source>
        <dbReference type="SAM" id="MobiDB-lite"/>
    </source>
</evidence>
<comment type="caution">
    <text evidence="3">The sequence shown here is derived from an EMBL/GenBank/DDBJ whole genome shotgun (WGS) entry which is preliminary data.</text>
</comment>
<dbReference type="InterPro" id="IPR005162">
    <property type="entry name" value="Retrotrans_gag_dom"/>
</dbReference>
<feature type="compositionally biased region" description="Basic and acidic residues" evidence="1">
    <location>
        <begin position="302"/>
        <end position="316"/>
    </location>
</feature>
<feature type="region of interest" description="Disordered" evidence="1">
    <location>
        <begin position="302"/>
        <end position="342"/>
    </location>
</feature>
<dbReference type="Pfam" id="PF03732">
    <property type="entry name" value="Retrotrans_gag"/>
    <property type="match status" value="1"/>
</dbReference>
<evidence type="ECO:0000313" key="4">
    <source>
        <dbReference type="Proteomes" id="UP000429607"/>
    </source>
</evidence>
<evidence type="ECO:0000259" key="2">
    <source>
        <dbReference type="Pfam" id="PF03732"/>
    </source>
</evidence>
<dbReference type="AlphaFoldDB" id="A0A6A3HC25"/>
<sequence>MFTEGSVRSKISFVATPMVEMDECSMSCVVESSDADEDDEEDDWEVRGTVTETAEAALVSGGRISGVRPFARSLVEDLDNVTKAEPADDDHDRDSTREWAREVRDLSAVDNHSTTPRLRIATHLPLNRIEPFCGTRNQCDKSMQWLRTFAYGMKGTHKPPNTWCVAFELSLHDGAHHWYQQLPRKTKRTWTLLSRAFIKYYCAESTRSAKVRYYSAKRYAKEHVCDYLNRLNGYARNAGVQFEGDGRDAKHHVEHFLDTCDDRGLEECLCHVRVLDIYELEGMIDDILRFRDRYSAREPSLRRYRGQDDDRRREGWSTEGPRSGYDRERGFRDSDRRHDRPRITPLVEALTDVLSALSAKSSDGSWRSSLAVRRHGYDTNKGCGNVGHPYECSQYSDEKSDDGYGLDPTHGRIEATTESKHRVAVNGTLDVIRSMEPVTPAGISRGLFDGAAMLLNEAMVALSKFQGNSDDEPHGMHAVGGPTENLYIHGREWREFRLPRRQPPLSTHEVWIRRSETLVPTITKFRRGRPTWVRLTNVSPKGTRCSTHVPVVLWMLKGKLPHEPGYTRLDSDKYRDWQVLAYAISRNEIFFGREQQRYELYVAEHPSAVDRRLRARSSREPPRL</sequence>